<dbReference type="OrthoDB" id="5875297at2759"/>
<dbReference type="GO" id="GO:0003723">
    <property type="term" value="F:RNA binding"/>
    <property type="evidence" value="ECO:0007669"/>
    <property type="project" value="InterPro"/>
</dbReference>
<accession>A0A914A3Q4</accession>
<dbReference type="EnsemblMetazoa" id="XM_038202371.1">
    <property type="protein sequence ID" value="XP_038058299.1"/>
    <property type="gene ID" value="LOC119729692"/>
</dbReference>
<keyword evidence="3" id="KW-1185">Reference proteome</keyword>
<protein>
    <submittedName>
        <fullName evidence="2">Uncharacterized protein</fullName>
    </submittedName>
</protein>
<dbReference type="InterPro" id="IPR028271">
    <property type="entry name" value="RAMAC"/>
</dbReference>
<dbReference type="RefSeq" id="XP_038058299.1">
    <property type="nucleotide sequence ID" value="XM_038202371.1"/>
</dbReference>
<dbReference type="RefSeq" id="XP_038058300.1">
    <property type="nucleotide sequence ID" value="XM_038202372.1"/>
</dbReference>
<feature type="region of interest" description="Disordered" evidence="1">
    <location>
        <begin position="64"/>
        <end position="188"/>
    </location>
</feature>
<evidence type="ECO:0000256" key="1">
    <source>
        <dbReference type="SAM" id="MobiDB-lite"/>
    </source>
</evidence>
<dbReference type="RefSeq" id="XP_038058302.1">
    <property type="nucleotide sequence ID" value="XM_038202374.1"/>
</dbReference>
<reference evidence="2" key="1">
    <citation type="submission" date="2022-11" db="UniProtKB">
        <authorList>
            <consortium name="EnsemblMetazoa"/>
        </authorList>
    </citation>
    <scope>IDENTIFICATION</scope>
</reference>
<feature type="compositionally biased region" description="Basic and acidic residues" evidence="1">
    <location>
        <begin position="78"/>
        <end position="104"/>
    </location>
</feature>
<feature type="compositionally biased region" description="Basic and acidic residues" evidence="1">
    <location>
        <begin position="131"/>
        <end position="168"/>
    </location>
</feature>
<dbReference type="EnsemblMetazoa" id="XM_038202374.1">
    <property type="protein sequence ID" value="XP_038058302.1"/>
    <property type="gene ID" value="LOC119729692"/>
</dbReference>
<evidence type="ECO:0000313" key="3">
    <source>
        <dbReference type="Proteomes" id="UP000887568"/>
    </source>
</evidence>
<dbReference type="OMA" id="RDFRIRC"/>
<dbReference type="RefSeq" id="XP_038058301.1">
    <property type="nucleotide sequence ID" value="XM_038202373.1"/>
</dbReference>
<dbReference type="EnsemblMetazoa" id="XM_038202373.1">
    <property type="protein sequence ID" value="XP_038058301.1"/>
    <property type="gene ID" value="LOC119729692"/>
</dbReference>
<dbReference type="AlphaFoldDB" id="A0A914A3Q4"/>
<feature type="region of interest" description="Disordered" evidence="1">
    <location>
        <begin position="1"/>
        <end position="28"/>
    </location>
</feature>
<dbReference type="GO" id="GO:0031533">
    <property type="term" value="C:mRNA capping enzyme complex"/>
    <property type="evidence" value="ECO:0007669"/>
    <property type="project" value="InterPro"/>
</dbReference>
<proteinExistence type="predicted"/>
<dbReference type="EnsemblMetazoa" id="XM_038202372.1">
    <property type="protein sequence ID" value="XP_038058300.1"/>
    <property type="gene ID" value="LOC119729692"/>
</dbReference>
<dbReference type="GO" id="GO:0106005">
    <property type="term" value="P:RNA 5'-cap (guanine-N7)-methylation"/>
    <property type="evidence" value="ECO:0007669"/>
    <property type="project" value="InterPro"/>
</dbReference>
<organism evidence="2 3">
    <name type="scientific">Patiria miniata</name>
    <name type="common">Bat star</name>
    <name type="synonym">Asterina miniata</name>
    <dbReference type="NCBI Taxonomy" id="46514"/>
    <lineage>
        <taxon>Eukaryota</taxon>
        <taxon>Metazoa</taxon>
        <taxon>Echinodermata</taxon>
        <taxon>Eleutherozoa</taxon>
        <taxon>Asterozoa</taxon>
        <taxon>Asteroidea</taxon>
        <taxon>Valvatacea</taxon>
        <taxon>Valvatida</taxon>
        <taxon>Asterinidae</taxon>
        <taxon>Patiria</taxon>
    </lineage>
</organism>
<dbReference type="Pfam" id="PF15320">
    <property type="entry name" value="RAM"/>
    <property type="match status" value="1"/>
</dbReference>
<feature type="compositionally biased region" description="Basic and acidic residues" evidence="1">
    <location>
        <begin position="175"/>
        <end position="188"/>
    </location>
</feature>
<dbReference type="GeneID" id="119729692"/>
<dbReference type="Proteomes" id="UP000887568">
    <property type="component" value="Unplaced"/>
</dbReference>
<evidence type="ECO:0000313" key="2">
    <source>
        <dbReference type="EnsemblMetazoa" id="XP_038058300.1"/>
    </source>
</evidence>
<name>A0A914A3Q4_PATMI</name>
<sequence length="188" mass="22566">MHPTMDQTEEEKKTLATDNPAESAPDADDIIAKYEEMFATRYTEEDPAYLPYINKGMDLPPIVENYSMRRQRPNWNDNRSDSRQYQDRGRKRNFDDASHHEDWKRRRGHHDNRSYHHDQGGGWGHQQHRGHGGENRWGHQPRQDQRARDDRGYQRDQSGRWYDNERGRSSGPYEARQRSHQPQDHEWT</sequence>